<dbReference type="OrthoDB" id="5420013at2759"/>
<sequence length="266" mass="29832">MEANYGESTIQNYDAILRNKPLASRLGVPWRIVLSLMLALPIGLSVAYKTFTGGESKMTVNSVDYISNTTYFGMFQPPGIISSNGVSLFFNATTAFREATRPSSNGTEPPLPTLPTHMDTLQPDYLVAMQELLAIGESWTITAPVIGTVATFNQYSIEDRSVFEETFTDICNEARGEDQWSHSDLDMYTFWSLTLTNRRLLSDQSFQNAYLEDPVYFDLQTFNMGLGSILLESGTSVTYEEVDILYPIDQDSQIIVYNRPTLRKSP</sequence>
<comment type="caution">
    <text evidence="2">The sequence shown here is derived from an EMBL/GenBank/DDBJ whole genome shotgun (WGS) entry which is preliminary data.</text>
</comment>
<organism evidence="2 3">
    <name type="scientific">Colletotrichum salicis</name>
    <dbReference type="NCBI Taxonomy" id="1209931"/>
    <lineage>
        <taxon>Eukaryota</taxon>
        <taxon>Fungi</taxon>
        <taxon>Dikarya</taxon>
        <taxon>Ascomycota</taxon>
        <taxon>Pezizomycotina</taxon>
        <taxon>Sordariomycetes</taxon>
        <taxon>Hypocreomycetidae</taxon>
        <taxon>Glomerellales</taxon>
        <taxon>Glomerellaceae</taxon>
        <taxon>Colletotrichum</taxon>
        <taxon>Colletotrichum acutatum species complex</taxon>
    </lineage>
</organism>
<evidence type="ECO:0000256" key="1">
    <source>
        <dbReference type="SAM" id="Phobius"/>
    </source>
</evidence>
<keyword evidence="1" id="KW-0472">Membrane</keyword>
<evidence type="ECO:0000313" key="2">
    <source>
        <dbReference type="EMBL" id="KXH27013.1"/>
    </source>
</evidence>
<keyword evidence="1" id="KW-1133">Transmembrane helix</keyword>
<protein>
    <submittedName>
        <fullName evidence="2">Uncharacterized protein</fullName>
    </submittedName>
</protein>
<gene>
    <name evidence="2" type="ORF">CSAL01_09199</name>
</gene>
<name>A0A135RTI3_9PEZI</name>
<accession>A0A135RTI3</accession>
<proteinExistence type="predicted"/>
<keyword evidence="3" id="KW-1185">Reference proteome</keyword>
<feature type="transmembrane region" description="Helical" evidence="1">
    <location>
        <begin position="28"/>
        <end position="48"/>
    </location>
</feature>
<dbReference type="Proteomes" id="UP000070121">
    <property type="component" value="Unassembled WGS sequence"/>
</dbReference>
<keyword evidence="1" id="KW-0812">Transmembrane</keyword>
<reference evidence="2 3" key="1">
    <citation type="submission" date="2014-02" db="EMBL/GenBank/DDBJ databases">
        <title>The genome sequence of Colletotrichum salicis CBS 607.94.</title>
        <authorList>
            <person name="Baroncelli R."/>
            <person name="Thon M.R."/>
        </authorList>
    </citation>
    <scope>NUCLEOTIDE SEQUENCE [LARGE SCALE GENOMIC DNA]</scope>
    <source>
        <strain evidence="2 3">CBS 607.94</strain>
    </source>
</reference>
<dbReference type="EMBL" id="JFFI01002691">
    <property type="protein sequence ID" value="KXH27013.1"/>
    <property type="molecule type" value="Genomic_DNA"/>
</dbReference>
<dbReference type="AlphaFoldDB" id="A0A135RTI3"/>
<evidence type="ECO:0000313" key="3">
    <source>
        <dbReference type="Proteomes" id="UP000070121"/>
    </source>
</evidence>